<evidence type="ECO:0008006" key="3">
    <source>
        <dbReference type="Google" id="ProtNLM"/>
    </source>
</evidence>
<organism evidence="1 2">
    <name type="scientific">Chryseobacterium pennae</name>
    <dbReference type="NCBI Taxonomy" id="2258962"/>
    <lineage>
        <taxon>Bacteria</taxon>
        <taxon>Pseudomonadati</taxon>
        <taxon>Bacteroidota</taxon>
        <taxon>Flavobacteriia</taxon>
        <taxon>Flavobacteriales</taxon>
        <taxon>Weeksellaceae</taxon>
        <taxon>Chryseobacterium group</taxon>
        <taxon>Chryseobacterium</taxon>
    </lineage>
</organism>
<reference evidence="2" key="1">
    <citation type="submission" date="2018-06" db="EMBL/GenBank/DDBJ databases">
        <authorList>
            <person name="Lum Nde A."/>
            <person name="Hugo C."/>
        </authorList>
    </citation>
    <scope>NUCLEOTIDE SEQUENCE [LARGE SCALE GENOMIC DNA]</scope>
    <source>
        <strain evidence="2">1_F178</strain>
    </source>
</reference>
<protein>
    <recommendedName>
        <fullName evidence="3">YD repeat-containing protein</fullName>
    </recommendedName>
</protein>
<gene>
    <name evidence="1" type="ORF">DRF65_15240</name>
</gene>
<accession>A0A3D9C7T5</accession>
<proteinExistence type="predicted"/>
<dbReference type="Proteomes" id="UP000256686">
    <property type="component" value="Unassembled WGS sequence"/>
</dbReference>
<dbReference type="PROSITE" id="PS51257">
    <property type="entry name" value="PROKAR_LIPOPROTEIN"/>
    <property type="match status" value="1"/>
</dbReference>
<keyword evidence="2" id="KW-1185">Reference proteome</keyword>
<sequence length="614" mass="72461">MNTAEIRNIAVPKVLKLVFSISFMVSCAQEKKASINGSLDNHTFNSAYSDSVNFATTNIFSVIKFKKAEQKNSSSINRDGLYYNQESYTEYLQDGRKLYQKYNYDTNAVVEKFHYKNNLLVLKESVENKNRSRYNWLFYNKENNLQEEIEYKKDDSQSFIYEGYTQYSYSSEAKKTTVKILDYGYDSIADPEKEYIFEFPFLTKKTPLYQSKIHRYQWMNGTYKPIDTKDYIIENRDVIFRYDKNGYLLSETWFANHHSLENKTEYYYSKDYLERTEQQYHMLGTEKSTKTTRRYDDHNNLVFEQSTEYTGHLQYAESFEYVYDEQGNWISKKHYRQDPDEGANSKKKLIDYEYHEIKYYDPNSEPKSFSLPEFPKAAEDIRIKIPKISNEKQSQINAFQEAVKSGNFDTEITLKKAKTLEEFTPKFWNLKDQNFGNLDNSPEDEAVCVYETPIEGDLGFAQSLAIYKKEGENWVLWHQSTNPILSTEHGGMMGNPYEGISIKNKTIIVNHFGGSRQKWHYTHRYRFQNNAWYLIGASVNFGSPCDYFQSLDYNISTGDAIFDYYSETCSKNNAVQTKSWKEKINKKIPSPLMDEFQVGENRIELKSKKTEMFY</sequence>
<dbReference type="EMBL" id="QNVT01000014">
    <property type="protein sequence ID" value="REC61541.1"/>
    <property type="molecule type" value="Genomic_DNA"/>
</dbReference>
<evidence type="ECO:0000313" key="1">
    <source>
        <dbReference type="EMBL" id="REC61541.1"/>
    </source>
</evidence>
<comment type="caution">
    <text evidence="1">The sequence shown here is derived from an EMBL/GenBank/DDBJ whole genome shotgun (WGS) entry which is preliminary data.</text>
</comment>
<name>A0A3D9C7T5_9FLAO</name>
<dbReference type="RefSeq" id="WP_115971622.1">
    <property type="nucleotide sequence ID" value="NZ_QNVT01000014.1"/>
</dbReference>
<dbReference type="AlphaFoldDB" id="A0A3D9C7T5"/>
<evidence type="ECO:0000313" key="2">
    <source>
        <dbReference type="Proteomes" id="UP000256686"/>
    </source>
</evidence>